<protein>
    <submittedName>
        <fullName evidence="2">Uncharacterized protein</fullName>
    </submittedName>
</protein>
<feature type="region of interest" description="Disordered" evidence="1">
    <location>
        <begin position="75"/>
        <end position="101"/>
    </location>
</feature>
<proteinExistence type="predicted"/>
<comment type="caution">
    <text evidence="2">The sequence shown here is derived from an EMBL/GenBank/DDBJ whole genome shotgun (WGS) entry which is preliminary data.</text>
</comment>
<name>A0A2R7Y4Y9_9CREN</name>
<reference evidence="2 3" key="1">
    <citation type="journal article" date="2018" name="Syst. Appl. Microbiol.">
        <title>A new symbiotic nanoarchaeote (Candidatus Nanoclepta minutus) and its host (Zestosphaera tikiterensis gen. nov., sp. nov.) from a New Zealand hot spring.</title>
        <authorList>
            <person name="St John E."/>
            <person name="Liu Y."/>
            <person name="Podar M."/>
            <person name="Stott M.B."/>
            <person name="Meneghin J."/>
            <person name="Chen Z."/>
            <person name="Lagutin K."/>
            <person name="Mitchell K."/>
            <person name="Reysenbach A.L."/>
        </authorList>
    </citation>
    <scope>NUCLEOTIDE SEQUENCE [LARGE SCALE GENOMIC DNA]</scope>
    <source>
        <strain evidence="2">NZ3</strain>
    </source>
</reference>
<dbReference type="EMBL" id="NBVN01000004">
    <property type="protein sequence ID" value="PUA32427.1"/>
    <property type="molecule type" value="Genomic_DNA"/>
</dbReference>
<dbReference type="Proteomes" id="UP000244093">
    <property type="component" value="Unassembled WGS sequence"/>
</dbReference>
<feature type="compositionally biased region" description="Acidic residues" evidence="1">
    <location>
        <begin position="86"/>
        <end position="101"/>
    </location>
</feature>
<evidence type="ECO:0000313" key="3">
    <source>
        <dbReference type="Proteomes" id="UP000244093"/>
    </source>
</evidence>
<feature type="compositionally biased region" description="Basic and acidic residues" evidence="1">
    <location>
        <begin position="76"/>
        <end position="85"/>
    </location>
</feature>
<accession>A0A2R7Y4Y9</accession>
<sequence length="101" mass="11378">MSLFWEPKWVRMKLTVDDFIIETCVDKTTNLIACPLCVDIDLLCPEEGASTTTEVKGSLFFTAVDLVNHMRTHASKISDKKIKVSEEEEEEEGEVPEAEEG</sequence>
<gene>
    <name evidence="2" type="ORF">B7O98_07165</name>
</gene>
<evidence type="ECO:0000256" key="1">
    <source>
        <dbReference type="SAM" id="MobiDB-lite"/>
    </source>
</evidence>
<dbReference type="AlphaFoldDB" id="A0A2R7Y4Y9"/>
<organism evidence="2 3">
    <name type="scientific">Zestosphaera tikiterensis</name>
    <dbReference type="NCBI Taxonomy" id="1973259"/>
    <lineage>
        <taxon>Archaea</taxon>
        <taxon>Thermoproteota</taxon>
        <taxon>Thermoprotei</taxon>
        <taxon>Desulfurococcales</taxon>
        <taxon>Desulfurococcaceae</taxon>
        <taxon>Zestosphaera</taxon>
    </lineage>
</organism>
<evidence type="ECO:0000313" key="2">
    <source>
        <dbReference type="EMBL" id="PUA32427.1"/>
    </source>
</evidence>